<comment type="caution">
    <text evidence="3">The sequence shown here is derived from an EMBL/GenBank/DDBJ whole genome shotgun (WGS) entry which is preliminary data.</text>
</comment>
<evidence type="ECO:0000256" key="1">
    <source>
        <dbReference type="ARBA" id="ARBA00022679"/>
    </source>
</evidence>
<dbReference type="OrthoDB" id="1845399at2"/>
<evidence type="ECO:0000313" key="3">
    <source>
        <dbReference type="EMBL" id="RNB87727.1"/>
    </source>
</evidence>
<evidence type="ECO:0000256" key="2">
    <source>
        <dbReference type="ARBA" id="ARBA00022969"/>
    </source>
</evidence>
<keyword evidence="4" id="KW-1185">Reference proteome</keyword>
<dbReference type="GO" id="GO:0030435">
    <property type="term" value="P:sporulation resulting in formation of a cellular spore"/>
    <property type="evidence" value="ECO:0007669"/>
    <property type="project" value="UniProtKB-KW"/>
</dbReference>
<dbReference type="HAMAP" id="MF_00727">
    <property type="entry name" value="Tgl"/>
    <property type="match status" value="1"/>
</dbReference>
<accession>A0A3M8DKU9</accession>
<proteinExistence type="inferred from homology"/>
<protein>
    <submittedName>
        <fullName evidence="3">Protein-glutamine gamma-glutamyltransferase</fullName>
        <ecNumber evidence="3">2.3.2.13</ecNumber>
    </submittedName>
</protein>
<keyword evidence="1 3" id="KW-0808">Transferase</keyword>
<organism evidence="3 4">
    <name type="scientific">Brevibacillus fluminis</name>
    <dbReference type="NCBI Taxonomy" id="511487"/>
    <lineage>
        <taxon>Bacteria</taxon>
        <taxon>Bacillati</taxon>
        <taxon>Bacillota</taxon>
        <taxon>Bacilli</taxon>
        <taxon>Bacillales</taxon>
        <taxon>Paenibacillaceae</taxon>
        <taxon>Brevibacillus</taxon>
    </lineage>
</organism>
<sequence>MIKIGQSFINYETLRNQLRLNQTQQEIVERMSASPVVFGYDSLDQLRFELKLRNDIVKSAKALNDSGASFGSFSRSRSNPDYWNTTDFGGFQLRYGVRPSDAIRDIFTNGSEYAFECSTAIIILYYRAVLQSIGAQTFDRLFPTILLFDGQYDEGLGLTTQDLTNTVVLPGDVLYFDNPDYNPETPEWMGENVVYLGNGLFYGHGIGIMGASEMIYNLNTLRMPGARRSAYLMNRVARPDFASLARYSTDSMP</sequence>
<evidence type="ECO:0000313" key="4">
    <source>
        <dbReference type="Proteomes" id="UP000271031"/>
    </source>
</evidence>
<reference evidence="3 4" key="1">
    <citation type="submission" date="2018-10" db="EMBL/GenBank/DDBJ databases">
        <title>Phylogenomics of Brevibacillus.</title>
        <authorList>
            <person name="Dunlap C."/>
        </authorList>
    </citation>
    <scope>NUCLEOTIDE SEQUENCE [LARGE SCALE GENOMIC DNA]</scope>
    <source>
        <strain evidence="3 4">JCM 15716</strain>
    </source>
</reference>
<dbReference type="AlphaFoldDB" id="A0A3M8DKU9"/>
<gene>
    <name evidence="3" type="ORF">EDM56_14190</name>
</gene>
<dbReference type="EMBL" id="RHHQ01000011">
    <property type="protein sequence ID" value="RNB87727.1"/>
    <property type="molecule type" value="Genomic_DNA"/>
</dbReference>
<name>A0A3M8DKU9_9BACL</name>
<dbReference type="Pfam" id="PF20085">
    <property type="entry name" value="TGL"/>
    <property type="match status" value="1"/>
</dbReference>
<keyword evidence="2" id="KW-0749">Sporulation</keyword>
<dbReference type="InterPro" id="IPR020916">
    <property type="entry name" value="Gln_gamma-glutamylTfrase_bac"/>
</dbReference>
<dbReference type="GO" id="GO:0003810">
    <property type="term" value="F:protein-glutamine gamma-glutamyltransferase activity"/>
    <property type="evidence" value="ECO:0007669"/>
    <property type="project" value="UniProtKB-EC"/>
</dbReference>
<dbReference type="NCBIfam" id="NF002869">
    <property type="entry name" value="PRK03187.1"/>
    <property type="match status" value="1"/>
</dbReference>
<dbReference type="Proteomes" id="UP000271031">
    <property type="component" value="Unassembled WGS sequence"/>
</dbReference>
<keyword evidence="3" id="KW-0012">Acyltransferase</keyword>
<dbReference type="EC" id="2.3.2.13" evidence="3"/>
<dbReference type="RefSeq" id="WP_122918569.1">
    <property type="nucleotide sequence ID" value="NZ_RHHQ01000011.1"/>
</dbReference>